<gene>
    <name evidence="3" type="ORF">A9D01_12525</name>
</gene>
<reference evidence="3 4" key="1">
    <citation type="submission" date="2017-11" db="EMBL/GenBank/DDBJ databases">
        <title>Whole genome sequencing of cultured pathogen.</title>
        <authorList>
            <person name="Hoffmann M."/>
            <person name="Sanchez M."/>
            <person name="Timme R."/>
            <person name="Nudel K."/>
            <person name="Bry L."/>
        </authorList>
    </citation>
    <scope>NUCLEOTIDE SEQUENCE [LARGE SCALE GENOMIC DNA]</scope>
    <source>
        <strain evidence="3 4">216</strain>
    </source>
</reference>
<dbReference type="Proteomes" id="UP000231994">
    <property type="component" value="Chromosome"/>
</dbReference>
<sequence>MAIKNKALTLGVATAFAAASLLSQGVAMAQTESQFSESTKAGAGFEECQSGGYAGDRAKETSLGEGTGPGKSEELSSDELKQANEGLAKAGRGTLPDSTVALRYYDDGTTGAIDKNGNVIQKLNDTDNVSSDGAGAVTTYSVHDEIKSVVGACLGVGAGGGTTWKALGEDVLVQLTSWRTAVKFVIRRIGLMAAVSCMGGIVWHYV</sequence>
<evidence type="ECO:0000256" key="1">
    <source>
        <dbReference type="SAM" id="MobiDB-lite"/>
    </source>
</evidence>
<accession>A0ABC8CQT0</accession>
<keyword evidence="2" id="KW-0732">Signal</keyword>
<feature type="chain" id="PRO_5044813830" description="Secreted protein" evidence="2">
    <location>
        <begin position="30"/>
        <end position="206"/>
    </location>
</feature>
<dbReference type="EMBL" id="CP024932">
    <property type="protein sequence ID" value="ATZ09438.1"/>
    <property type="molecule type" value="Genomic_DNA"/>
</dbReference>
<evidence type="ECO:0000313" key="3">
    <source>
        <dbReference type="EMBL" id="ATZ09438.1"/>
    </source>
</evidence>
<protein>
    <recommendedName>
        <fullName evidence="5">Secreted protein</fullName>
    </recommendedName>
</protein>
<feature type="signal peptide" evidence="2">
    <location>
        <begin position="1"/>
        <end position="29"/>
    </location>
</feature>
<evidence type="ECO:0000313" key="4">
    <source>
        <dbReference type="Proteomes" id="UP000231994"/>
    </source>
</evidence>
<dbReference type="AlphaFoldDB" id="A0ABC8CQT0"/>
<feature type="region of interest" description="Disordered" evidence="1">
    <location>
        <begin position="38"/>
        <end position="79"/>
    </location>
</feature>
<name>A0ABC8CQT0_CORST</name>
<evidence type="ECO:0000256" key="2">
    <source>
        <dbReference type="SAM" id="SignalP"/>
    </source>
</evidence>
<organism evidence="3 4">
    <name type="scientific">Corynebacterium striatum</name>
    <dbReference type="NCBI Taxonomy" id="43770"/>
    <lineage>
        <taxon>Bacteria</taxon>
        <taxon>Bacillati</taxon>
        <taxon>Actinomycetota</taxon>
        <taxon>Actinomycetes</taxon>
        <taxon>Mycobacteriales</taxon>
        <taxon>Corynebacteriaceae</taxon>
        <taxon>Corynebacterium</taxon>
    </lineage>
</organism>
<proteinExistence type="predicted"/>
<dbReference type="RefSeq" id="WP_049064011.1">
    <property type="nucleotide sequence ID" value="NZ_CAACYF010000007.1"/>
</dbReference>
<evidence type="ECO:0008006" key="5">
    <source>
        <dbReference type="Google" id="ProtNLM"/>
    </source>
</evidence>